<sequence length="167" mass="17913">MGNFPLGPQADLTANPILTPESGGPGRSGLPDSPGCQTLSSFDPSCVSPCFFSSSIFFRAEEEERFSSGESSTPAPCRPFPIELPRLGKSLFDMGHEELISSVSSLGNRGVRVERNSAQQEMKAFRKEMDTLRIGLEKAVQASERLLTRLEDCQGQAGARDTSLGGA</sequence>
<gene>
    <name evidence="2" type="ORF">LIER_38245</name>
</gene>
<dbReference type="Proteomes" id="UP001454036">
    <property type="component" value="Unassembled WGS sequence"/>
</dbReference>
<name>A0AAV3Q1B3_LITER</name>
<organism evidence="2 3">
    <name type="scientific">Lithospermum erythrorhizon</name>
    <name type="common">Purple gromwell</name>
    <name type="synonym">Lithospermum officinale var. erythrorhizon</name>
    <dbReference type="NCBI Taxonomy" id="34254"/>
    <lineage>
        <taxon>Eukaryota</taxon>
        <taxon>Viridiplantae</taxon>
        <taxon>Streptophyta</taxon>
        <taxon>Embryophyta</taxon>
        <taxon>Tracheophyta</taxon>
        <taxon>Spermatophyta</taxon>
        <taxon>Magnoliopsida</taxon>
        <taxon>eudicotyledons</taxon>
        <taxon>Gunneridae</taxon>
        <taxon>Pentapetalae</taxon>
        <taxon>asterids</taxon>
        <taxon>lamiids</taxon>
        <taxon>Boraginales</taxon>
        <taxon>Boraginaceae</taxon>
        <taxon>Boraginoideae</taxon>
        <taxon>Lithospermeae</taxon>
        <taxon>Lithospermum</taxon>
    </lineage>
</organism>
<dbReference type="AlphaFoldDB" id="A0AAV3Q1B3"/>
<comment type="caution">
    <text evidence="2">The sequence shown here is derived from an EMBL/GenBank/DDBJ whole genome shotgun (WGS) entry which is preliminary data.</text>
</comment>
<evidence type="ECO:0000313" key="2">
    <source>
        <dbReference type="EMBL" id="GAA0156258.1"/>
    </source>
</evidence>
<dbReference type="EMBL" id="BAABME010019153">
    <property type="protein sequence ID" value="GAA0156258.1"/>
    <property type="molecule type" value="Genomic_DNA"/>
</dbReference>
<proteinExistence type="predicted"/>
<evidence type="ECO:0000313" key="3">
    <source>
        <dbReference type="Proteomes" id="UP001454036"/>
    </source>
</evidence>
<evidence type="ECO:0000256" key="1">
    <source>
        <dbReference type="SAM" id="MobiDB-lite"/>
    </source>
</evidence>
<feature type="region of interest" description="Disordered" evidence="1">
    <location>
        <begin position="1"/>
        <end position="35"/>
    </location>
</feature>
<protein>
    <submittedName>
        <fullName evidence="2">Uncharacterized protein</fullName>
    </submittedName>
</protein>
<accession>A0AAV3Q1B3</accession>
<reference evidence="2 3" key="1">
    <citation type="submission" date="2024-01" db="EMBL/GenBank/DDBJ databases">
        <title>The complete chloroplast genome sequence of Lithospermum erythrorhizon: insights into the phylogenetic relationship among Boraginaceae species and the maternal lineages of purple gromwells.</title>
        <authorList>
            <person name="Okada T."/>
            <person name="Watanabe K."/>
        </authorList>
    </citation>
    <scope>NUCLEOTIDE SEQUENCE [LARGE SCALE GENOMIC DNA]</scope>
</reference>
<keyword evidence="3" id="KW-1185">Reference proteome</keyword>